<dbReference type="GeneID" id="8199424"/>
<name>C4R3N9_KOMPG</name>
<proteinExistence type="predicted"/>
<protein>
    <submittedName>
        <fullName evidence="1">Uncharacterized protein</fullName>
    </submittedName>
</protein>
<evidence type="ECO:0000313" key="2">
    <source>
        <dbReference type="Proteomes" id="UP000000314"/>
    </source>
</evidence>
<dbReference type="SMR" id="C4R3N9"/>
<dbReference type="AlphaFoldDB" id="C4R3N9"/>
<dbReference type="InParanoid" id="C4R3N9"/>
<dbReference type="KEGG" id="ppa:PAS_chr3_0146"/>
<gene>
    <name evidence="1" type="ordered locus">PAS_chr3_0146</name>
</gene>
<keyword evidence="2" id="KW-1185">Reference proteome</keyword>
<organism evidence="1 2">
    <name type="scientific">Komagataella phaffii (strain GS115 / ATCC 20864)</name>
    <name type="common">Yeast</name>
    <name type="synonym">Pichia pastoris</name>
    <dbReference type="NCBI Taxonomy" id="644223"/>
    <lineage>
        <taxon>Eukaryota</taxon>
        <taxon>Fungi</taxon>
        <taxon>Dikarya</taxon>
        <taxon>Ascomycota</taxon>
        <taxon>Saccharomycotina</taxon>
        <taxon>Pichiomycetes</taxon>
        <taxon>Pichiales</taxon>
        <taxon>Pichiaceae</taxon>
        <taxon>Komagataella</taxon>
    </lineage>
</organism>
<dbReference type="EMBL" id="FN392321">
    <property type="protein sequence ID" value="CAY70096.1"/>
    <property type="molecule type" value="Genomic_DNA"/>
</dbReference>
<reference evidence="1 2" key="1">
    <citation type="journal article" date="2009" name="Nat. Biotechnol.">
        <title>Genome sequence of the recombinant protein production host Pichia pastoris.</title>
        <authorList>
            <person name="De Schutter K."/>
            <person name="Lin Y.C."/>
            <person name="Tiels P."/>
            <person name="Van Hecke A."/>
            <person name="Glinka S."/>
            <person name="Weber-Lehmann J."/>
            <person name="Rouze P."/>
            <person name="Van de Peer Y."/>
            <person name="Callewaert N."/>
        </authorList>
    </citation>
    <scope>NUCLEOTIDE SEQUENCE [LARGE SCALE GENOMIC DNA]</scope>
    <source>
        <strain evidence="2">GS115 / ATCC 20864</strain>
    </source>
</reference>
<dbReference type="HOGENOM" id="CLU_683549_0_0_1"/>
<sequence length="403" mass="46273">MELRISKVPTSLSLNSRSRSLEDHVHCEAFKDEENFSSTYYDSGMPQYRKHHIELAFLMKNDNLSLACRLQKISDILLMNARSRNFSLILKPRISKLLQKTVLPSTVQVMENIQLYLEEEPEIVNSLMQIIESIYILENAQECQPFEPTISVLTDFYIFLTMLQEAENTHTLDVWCLKVLDTVAVVTETSRNFEEIISWLVDFLNQMKGKQTSIWQNSFDLLSKVLKHMSSLCEAPLSDALERSENGKILKLSLESQYKEYVTFDYSTAKYFPLNISETLNDIKVWKYLETEKKFPSFVALFEATQNSSYLSKNTALHLRQPDSLSNNKNHSPNVEKENLNTHKSILGILCRKLKHSLAKRVAYSKQILNSFLGGDILVPSIGKTDSSAFKKDVCNESVLDVI</sequence>
<evidence type="ECO:0000313" key="1">
    <source>
        <dbReference type="EMBL" id="CAY70096.1"/>
    </source>
</evidence>
<dbReference type="RefSeq" id="XP_002492354.1">
    <property type="nucleotide sequence ID" value="XM_002492309.1"/>
</dbReference>
<dbReference type="Proteomes" id="UP000000314">
    <property type="component" value="Chromosome 3"/>
</dbReference>
<dbReference type="OrthoDB" id="10305415at2759"/>
<accession>C4R3N9</accession>